<dbReference type="AlphaFoldDB" id="A0A6A5T3J2"/>
<feature type="compositionally biased region" description="Low complexity" evidence="4">
    <location>
        <begin position="100"/>
        <end position="109"/>
    </location>
</feature>
<dbReference type="OrthoDB" id="1110759at2759"/>
<comment type="subcellular location">
    <subcellularLocation>
        <location evidence="3">Nucleus</location>
    </subcellularLocation>
</comment>
<feature type="region of interest" description="Disordered" evidence="4">
    <location>
        <begin position="75"/>
        <end position="234"/>
    </location>
</feature>
<accession>A0A6A5T3J2</accession>
<feature type="domain" description="H15" evidence="5">
    <location>
        <begin position="20"/>
        <end position="95"/>
    </location>
</feature>
<dbReference type="InterPro" id="IPR005819">
    <property type="entry name" value="H1/H5"/>
</dbReference>
<gene>
    <name evidence="6" type="ORF">EJ02DRAFT_450356</name>
</gene>
<dbReference type="GO" id="GO:0000786">
    <property type="term" value="C:nucleosome"/>
    <property type="evidence" value="ECO:0007669"/>
    <property type="project" value="InterPro"/>
</dbReference>
<dbReference type="Proteomes" id="UP000800038">
    <property type="component" value="Unassembled WGS sequence"/>
</dbReference>
<keyword evidence="3" id="KW-0158">Chromosome</keyword>
<evidence type="ECO:0000256" key="3">
    <source>
        <dbReference type="RuleBase" id="RU003894"/>
    </source>
</evidence>
<keyword evidence="2 3" id="KW-0238">DNA-binding</keyword>
<comment type="similarity">
    <text evidence="3">Belongs to the histone H1/H5 family.</text>
</comment>
<dbReference type="Pfam" id="PF00538">
    <property type="entry name" value="Linker_histone"/>
    <property type="match status" value="1"/>
</dbReference>
<feature type="compositionally biased region" description="Basic residues" evidence="4">
    <location>
        <begin position="217"/>
        <end position="234"/>
    </location>
</feature>
<dbReference type="CDD" id="cd00073">
    <property type="entry name" value="H15"/>
    <property type="match status" value="1"/>
</dbReference>
<keyword evidence="7" id="KW-1185">Reference proteome</keyword>
<sequence length="234" mass="24248">MPPKKSTTPSKAKVAVAAPAHGSYIDMVKDAIINLKERNGSSRQAIQKYIQANNTLGSLSETAFRNHVNRAITSGEEKGDFARPKGTSGPVKLAKKEAKPAAAPATTTTKKAEPKAEKKAPAAKKATATKAKVATKAAPKKTATVKAAPKKAVVVAKPKANASKPRKTAPAPAVQQEVSRVLGKTKSGRITKTTAPAVPKATKKAPTKKTAAAKKATTPKKKATPKKATPKAKA</sequence>
<evidence type="ECO:0000313" key="6">
    <source>
        <dbReference type="EMBL" id="KAF1946624.1"/>
    </source>
</evidence>
<dbReference type="InterPro" id="IPR036390">
    <property type="entry name" value="WH_DNA-bd_sf"/>
</dbReference>
<dbReference type="SUPFAM" id="SSF46785">
    <property type="entry name" value="Winged helix' DNA-binding domain"/>
    <property type="match status" value="1"/>
</dbReference>
<feature type="compositionally biased region" description="Low complexity" evidence="4">
    <location>
        <begin position="191"/>
        <end position="200"/>
    </location>
</feature>
<protein>
    <recommendedName>
        <fullName evidence="1">Histone H1</fullName>
    </recommendedName>
</protein>
<dbReference type="InterPro" id="IPR036388">
    <property type="entry name" value="WH-like_DNA-bd_sf"/>
</dbReference>
<dbReference type="GO" id="GO:0003677">
    <property type="term" value="F:DNA binding"/>
    <property type="evidence" value="ECO:0007669"/>
    <property type="project" value="UniProtKB-KW"/>
</dbReference>
<dbReference type="GO" id="GO:0006334">
    <property type="term" value="P:nucleosome assembly"/>
    <property type="evidence" value="ECO:0007669"/>
    <property type="project" value="InterPro"/>
</dbReference>
<evidence type="ECO:0000256" key="4">
    <source>
        <dbReference type="SAM" id="MobiDB-lite"/>
    </source>
</evidence>
<feature type="compositionally biased region" description="Low complexity" evidence="4">
    <location>
        <begin position="123"/>
        <end position="160"/>
    </location>
</feature>
<dbReference type="GO" id="GO:0005634">
    <property type="term" value="C:nucleus"/>
    <property type="evidence" value="ECO:0007669"/>
    <property type="project" value="UniProtKB-SubCell"/>
</dbReference>
<evidence type="ECO:0000259" key="5">
    <source>
        <dbReference type="PROSITE" id="PS51504"/>
    </source>
</evidence>
<name>A0A6A5T3J2_9PLEO</name>
<dbReference type="PRINTS" id="PR00624">
    <property type="entry name" value="HISTONEH5"/>
</dbReference>
<dbReference type="InterPro" id="IPR005818">
    <property type="entry name" value="Histone_H1/H5_H15"/>
</dbReference>
<feature type="compositionally biased region" description="Basic and acidic residues" evidence="4">
    <location>
        <begin position="110"/>
        <end position="120"/>
    </location>
</feature>
<keyword evidence="3" id="KW-0539">Nucleus</keyword>
<evidence type="ECO:0000256" key="1">
    <source>
        <dbReference type="ARBA" id="ARBA00020833"/>
    </source>
</evidence>
<dbReference type="SMART" id="SM00526">
    <property type="entry name" value="H15"/>
    <property type="match status" value="1"/>
</dbReference>
<dbReference type="GO" id="GO:0030527">
    <property type="term" value="F:structural constituent of chromatin"/>
    <property type="evidence" value="ECO:0007669"/>
    <property type="project" value="InterPro"/>
</dbReference>
<dbReference type="Gene3D" id="1.10.10.10">
    <property type="entry name" value="Winged helix-like DNA-binding domain superfamily/Winged helix DNA-binding domain"/>
    <property type="match status" value="1"/>
</dbReference>
<dbReference type="PROSITE" id="PS51504">
    <property type="entry name" value="H15"/>
    <property type="match status" value="1"/>
</dbReference>
<evidence type="ECO:0000256" key="2">
    <source>
        <dbReference type="ARBA" id="ARBA00023125"/>
    </source>
</evidence>
<reference evidence="6" key="1">
    <citation type="journal article" date="2020" name="Stud. Mycol.">
        <title>101 Dothideomycetes genomes: a test case for predicting lifestyles and emergence of pathogens.</title>
        <authorList>
            <person name="Haridas S."/>
            <person name="Albert R."/>
            <person name="Binder M."/>
            <person name="Bloem J."/>
            <person name="Labutti K."/>
            <person name="Salamov A."/>
            <person name="Andreopoulos B."/>
            <person name="Baker S."/>
            <person name="Barry K."/>
            <person name="Bills G."/>
            <person name="Bluhm B."/>
            <person name="Cannon C."/>
            <person name="Castanera R."/>
            <person name="Culley D."/>
            <person name="Daum C."/>
            <person name="Ezra D."/>
            <person name="Gonzalez J."/>
            <person name="Henrissat B."/>
            <person name="Kuo A."/>
            <person name="Liang C."/>
            <person name="Lipzen A."/>
            <person name="Lutzoni F."/>
            <person name="Magnuson J."/>
            <person name="Mondo S."/>
            <person name="Nolan M."/>
            <person name="Ohm R."/>
            <person name="Pangilinan J."/>
            <person name="Park H.-J."/>
            <person name="Ramirez L."/>
            <person name="Alfaro M."/>
            <person name="Sun H."/>
            <person name="Tritt A."/>
            <person name="Yoshinaga Y."/>
            <person name="Zwiers L.-H."/>
            <person name="Turgeon B."/>
            <person name="Goodwin S."/>
            <person name="Spatafora J."/>
            <person name="Crous P."/>
            <person name="Grigoriev I."/>
        </authorList>
    </citation>
    <scope>NUCLEOTIDE SEQUENCE</scope>
    <source>
        <strain evidence="6">CBS 161.51</strain>
    </source>
</reference>
<evidence type="ECO:0000313" key="7">
    <source>
        <dbReference type="Proteomes" id="UP000800038"/>
    </source>
</evidence>
<dbReference type="EMBL" id="ML976002">
    <property type="protein sequence ID" value="KAF1946624.1"/>
    <property type="molecule type" value="Genomic_DNA"/>
</dbReference>
<organism evidence="6 7">
    <name type="scientific">Clathrospora elynae</name>
    <dbReference type="NCBI Taxonomy" id="706981"/>
    <lineage>
        <taxon>Eukaryota</taxon>
        <taxon>Fungi</taxon>
        <taxon>Dikarya</taxon>
        <taxon>Ascomycota</taxon>
        <taxon>Pezizomycotina</taxon>
        <taxon>Dothideomycetes</taxon>
        <taxon>Pleosporomycetidae</taxon>
        <taxon>Pleosporales</taxon>
        <taxon>Diademaceae</taxon>
        <taxon>Clathrospora</taxon>
    </lineage>
</organism>
<proteinExistence type="inferred from homology"/>